<evidence type="ECO:0000256" key="1">
    <source>
        <dbReference type="ARBA" id="ARBA00002791"/>
    </source>
</evidence>
<proteinExistence type="inferred from homology"/>
<feature type="transmembrane region" description="Helical" evidence="10">
    <location>
        <begin position="71"/>
        <end position="92"/>
    </location>
</feature>
<evidence type="ECO:0000313" key="12">
    <source>
        <dbReference type="RefSeq" id="XP_026191715.1"/>
    </source>
</evidence>
<evidence type="ECO:0000256" key="9">
    <source>
        <dbReference type="ARBA" id="ARBA00023136"/>
    </source>
</evidence>
<comment type="caution">
    <text evidence="10">Lacks conserved residue(s) required for the propagation of feature annotation.</text>
</comment>
<dbReference type="Pfam" id="PF04597">
    <property type="entry name" value="Ribophorin_I"/>
    <property type="match status" value="1"/>
</dbReference>
<dbReference type="OrthoDB" id="310030at2759"/>
<feature type="transmembrane region" description="Helical" evidence="10">
    <location>
        <begin position="647"/>
        <end position="664"/>
    </location>
</feature>
<accession>A0A6P6RX68</accession>
<evidence type="ECO:0000256" key="4">
    <source>
        <dbReference type="ARBA" id="ARBA00008905"/>
    </source>
</evidence>
<keyword evidence="11" id="KW-1185">Reference proteome</keyword>
<gene>
    <name evidence="12" type="primary">LOC34618976</name>
</gene>
<dbReference type="PANTHER" id="PTHR21049">
    <property type="entry name" value="RIBOPHORIN I"/>
    <property type="match status" value="1"/>
</dbReference>
<reference evidence="12" key="1">
    <citation type="submission" date="2025-08" db="UniProtKB">
        <authorList>
            <consortium name="RefSeq"/>
        </authorList>
    </citation>
    <scope>IDENTIFICATION</scope>
</reference>
<comment type="subunit">
    <text evidence="10">Component of the oligosaccharyltransferase (OST) complex.</text>
</comment>
<evidence type="ECO:0000256" key="5">
    <source>
        <dbReference type="ARBA" id="ARBA00022692"/>
    </source>
</evidence>
<evidence type="ECO:0000256" key="8">
    <source>
        <dbReference type="ARBA" id="ARBA00022989"/>
    </source>
</evidence>
<keyword evidence="8 10" id="KW-1133">Transmembrane helix</keyword>
<comment type="function">
    <text evidence="1 10">Subunit of the oligosaccharyl transferase (OST) complex that catalyzes the initial transfer of a defined glycan (Glc(3)Man(9)GlcNAc(2) in eukaryotes) from the lipid carrier dolichol-pyrophosphate to an asparagine residue within an Asn-X-Ser/Thr consensus motif in nascent polypeptide chains, the first step in protein N-glycosylation. N-glycosylation occurs cotranslationally and the complex associates with the Sec61 complex at the channel-forming translocon complex that mediates protein translocation across the endoplasmic reticulum (ER). All subunits are required for a maximal enzyme activity.</text>
</comment>
<evidence type="ECO:0000313" key="11">
    <source>
        <dbReference type="Proteomes" id="UP000515125"/>
    </source>
</evidence>
<dbReference type="GeneID" id="34618976"/>
<keyword evidence="9 10" id="KW-0472">Membrane</keyword>
<comment type="pathway">
    <text evidence="3 10">Protein modification; protein glycosylation.</text>
</comment>
<dbReference type="Proteomes" id="UP000515125">
    <property type="component" value="Unplaced"/>
</dbReference>
<dbReference type="UniPathway" id="UPA00378"/>
<evidence type="ECO:0000256" key="10">
    <source>
        <dbReference type="RuleBase" id="RU361143"/>
    </source>
</evidence>
<evidence type="ECO:0000256" key="2">
    <source>
        <dbReference type="ARBA" id="ARBA00004115"/>
    </source>
</evidence>
<evidence type="ECO:0000256" key="3">
    <source>
        <dbReference type="ARBA" id="ARBA00004922"/>
    </source>
</evidence>
<name>A0A6P6RX68_9EIME</name>
<sequence length="808" mass="87652">MTLTAHAKGGFPLGKGSATAGSACAGAQCSTLLRISEKRVQDGGSRVRHRGAEIHVSSSSGMRRGRRHAPFSAQLGMGFASVCLLFLLATALCATCDFAFEDTEIPQIATATLPLPRPSAATACALQHLKQQQQLLLALEQLHASASSRLLQDSALTALHEAIKSAVVGEKVVRLLKFDRIAKVTVQLKLRNTGKSPVSAFYFVLPYSEATQLGWAGAATLEGVHLPVESVSKERPSIKSFLPADWTSRALLIEDVERHLVAASEGRAAFSSPCSSQVFRVKLAEPLGASQAVQVAISYHLGRPYQPLPQAVDLEFIQSVLFATSSNWPLPYPALRSSVAFRLPPQTTLGEAGEMRMQKKGFRKLEDGVWAWESQETIPPLAVVQPFALLFPLPLHLGYVVSMQRLVVVSVQGAMANEELFKIHNDAAYQKGAFNPISIALLQGLAPGTPRLALALEDVPRGKRVPSHVLFDLHAHLPADVYNLDVADIAGNLTSTFASRTVGPKNTPLSTHLEVWPRYPVLGGWNFDFVVKYNVPASSMQQNSPGSQTFSVRIPLEPPFPDVYTEDLSLTVALPTGATNVRYSSSIQFEAVEETQIKWWFDVLTTRPALTVRWHALSAAPSEGEKPFLVVTYDYFYPASLENLKELFVLVLVAAIAIAAFLLYSCKFRFGTSEEDMAAAGQQRACEHLVTDLGRIAEQALRAGRKHLRATQRDPSGAEEWRKAHYSREAAASAILETAALAESFKAGFKSALSRHHKAVQALVTAQPEGACFERRMQYVGIKIHSGAQAPRCAVGSGVSYGGKLGAY</sequence>
<dbReference type="RefSeq" id="XP_026191715.1">
    <property type="nucleotide sequence ID" value="XM_026335930.1"/>
</dbReference>
<keyword evidence="6" id="KW-0732">Signal</keyword>
<evidence type="ECO:0000256" key="6">
    <source>
        <dbReference type="ARBA" id="ARBA00022729"/>
    </source>
</evidence>
<keyword evidence="5 10" id="KW-0812">Transmembrane</keyword>
<dbReference type="InterPro" id="IPR007676">
    <property type="entry name" value="Ribophorin_I"/>
</dbReference>
<evidence type="ECO:0000256" key="7">
    <source>
        <dbReference type="ARBA" id="ARBA00022824"/>
    </source>
</evidence>
<dbReference type="GO" id="GO:0008250">
    <property type="term" value="C:oligosaccharyltransferase complex"/>
    <property type="evidence" value="ECO:0007669"/>
    <property type="project" value="UniProtKB-UniRule"/>
</dbReference>
<protein>
    <recommendedName>
        <fullName evidence="10">Dolichyl-diphosphooligosaccharide--protein glycosyltransferase subunit 1</fullName>
    </recommendedName>
</protein>
<dbReference type="GO" id="GO:0018279">
    <property type="term" value="P:protein N-linked glycosylation via asparagine"/>
    <property type="evidence" value="ECO:0007669"/>
    <property type="project" value="TreeGrafter"/>
</dbReference>
<organism evidence="11 12">
    <name type="scientific">Cyclospora cayetanensis</name>
    <dbReference type="NCBI Taxonomy" id="88456"/>
    <lineage>
        <taxon>Eukaryota</taxon>
        <taxon>Sar</taxon>
        <taxon>Alveolata</taxon>
        <taxon>Apicomplexa</taxon>
        <taxon>Conoidasida</taxon>
        <taxon>Coccidia</taxon>
        <taxon>Eucoccidiorida</taxon>
        <taxon>Eimeriorina</taxon>
        <taxon>Eimeriidae</taxon>
        <taxon>Cyclospora</taxon>
    </lineage>
</organism>
<dbReference type="PANTHER" id="PTHR21049:SF0">
    <property type="entry name" value="DOLICHYL-DIPHOSPHOOLIGOSACCHARIDE--PROTEIN GLYCOSYLTRANSFERASE SUBUNIT 1"/>
    <property type="match status" value="1"/>
</dbReference>
<keyword evidence="7 10" id="KW-0256">Endoplasmic reticulum</keyword>
<comment type="subcellular location">
    <subcellularLocation>
        <location evidence="2 10">Endoplasmic reticulum membrane</location>
        <topology evidence="2 10">Single-pass type I membrane protein</topology>
    </subcellularLocation>
</comment>
<dbReference type="AlphaFoldDB" id="A0A6P6RX68"/>
<comment type="similarity">
    <text evidence="4 10">Belongs to the OST1 family.</text>
</comment>